<sequence length="257" mass="30223">MTPKQTAEKMYRDWRALYKKTPALVDQFKAWGPPEPLDAELKEHLYDSFLGIALKHPLVFGIPYFAQENPRYNACLKWKRECLEKYMSSRDFSQVIHAFERPYRIDAIGYVMEHCGDVTGIEMWTMLRVAWTDSENIWQNEQQWRDLFEEWYDDSREFFMTSESAQEWAMLPDDQPVPVYRGFSVDGREQGMSWTTDKIRAKWFARRFANDGHGRGAARLAIGTVMKCDCIGYVNERTESEVVVFPEKVDIVRIGEV</sequence>
<dbReference type="EMBL" id="MK279909">
    <property type="protein sequence ID" value="AZS12602.1"/>
    <property type="molecule type" value="Genomic_DNA"/>
</dbReference>
<evidence type="ECO:0000313" key="1">
    <source>
        <dbReference type="EMBL" id="AZS12602.1"/>
    </source>
</evidence>
<evidence type="ECO:0000313" key="2">
    <source>
        <dbReference type="Proteomes" id="UP000288363"/>
    </source>
</evidence>
<dbReference type="RefSeq" id="YP_009842764.1">
    <property type="nucleotide sequence ID" value="NC_048743.1"/>
</dbReference>
<keyword evidence="2" id="KW-1185">Reference proteome</keyword>
<organism evidence="1 2">
    <name type="scientific">Mycobacterium phage DrLupo</name>
    <dbReference type="NCBI Taxonomy" id="2499037"/>
    <lineage>
        <taxon>Viruses</taxon>
        <taxon>Duplodnaviria</taxon>
        <taxon>Heunggongvirae</taxon>
        <taxon>Uroviricota</taxon>
        <taxon>Caudoviricetes</taxon>
        <taxon>Barnyardvirus</taxon>
        <taxon>Barnyardvirus drlupo</taxon>
    </lineage>
</organism>
<dbReference type="GeneID" id="55613025"/>
<name>A0A3S9UQP3_9CAUD</name>
<accession>A0A3S9UQP3</accession>
<proteinExistence type="predicted"/>
<gene>
    <name evidence="1" type="primary">66</name>
    <name evidence="1" type="ORF">SEA_DRLUPO_66</name>
</gene>
<dbReference type="KEGG" id="vg:55613025"/>
<reference evidence="1 2" key="1">
    <citation type="submission" date="2018-12" db="EMBL/GenBank/DDBJ databases">
        <authorList>
            <person name="Almail A."/>
            <person name="Dorhout K.E."/>
            <person name="Johnson J."/>
            <person name="Jorgensen H.J."/>
            <person name="Tolsma S."/>
            <person name="Garlena R.A."/>
            <person name="Russell D.A."/>
            <person name="Pope W.H."/>
            <person name="Jacobs-Sera D."/>
            <person name="Hatfull G.F."/>
        </authorList>
    </citation>
    <scope>NUCLEOTIDE SEQUENCE [LARGE SCALE GENOMIC DNA]</scope>
</reference>
<protein>
    <submittedName>
        <fullName evidence="1">Uncharacterized protein</fullName>
    </submittedName>
</protein>
<dbReference type="Proteomes" id="UP000288363">
    <property type="component" value="Segment"/>
</dbReference>